<gene>
    <name evidence="2" type="ORF">CYCCA115_LOCUS22054</name>
</gene>
<keyword evidence="3" id="KW-1185">Reference proteome</keyword>
<feature type="transmembrane region" description="Helical" evidence="1">
    <location>
        <begin position="181"/>
        <end position="202"/>
    </location>
</feature>
<evidence type="ECO:0000313" key="2">
    <source>
        <dbReference type="EMBL" id="CAJ1966471.1"/>
    </source>
</evidence>
<reference evidence="2" key="1">
    <citation type="submission" date="2023-08" db="EMBL/GenBank/DDBJ databases">
        <authorList>
            <person name="Audoor S."/>
            <person name="Bilcke G."/>
        </authorList>
    </citation>
    <scope>NUCLEOTIDE SEQUENCE</scope>
</reference>
<keyword evidence="1" id="KW-1133">Transmembrane helix</keyword>
<feature type="transmembrane region" description="Helical" evidence="1">
    <location>
        <begin position="142"/>
        <end position="161"/>
    </location>
</feature>
<keyword evidence="1" id="KW-0472">Membrane</keyword>
<sequence>MIDPKSTIDALLSTMLVQQPASGHSNPLFGPPDPYLAAGKSIPPSAKALAEFGITPRKTPADFAPDGSPEYLQSIQSAMDRGWKIATIDGIKPEGSPTTLPGFSETHGILPNHNLNLLPNNPNGFYAQVDWSSKYYAVFDHLPIAIFCYCLVEFFFLRPGIDFYKEEIEADPTGATIDTVAVFGVRMVAVAIVSILTVGFFGTSQ</sequence>
<name>A0AAD2G9Y2_9STRA</name>
<proteinExistence type="predicted"/>
<comment type="caution">
    <text evidence="2">The sequence shown here is derived from an EMBL/GenBank/DDBJ whole genome shotgun (WGS) entry which is preliminary data.</text>
</comment>
<dbReference type="Proteomes" id="UP001295423">
    <property type="component" value="Unassembled WGS sequence"/>
</dbReference>
<accession>A0AAD2G9Y2</accession>
<dbReference type="EMBL" id="CAKOGP040002291">
    <property type="protein sequence ID" value="CAJ1966471.1"/>
    <property type="molecule type" value="Genomic_DNA"/>
</dbReference>
<keyword evidence="1" id="KW-0812">Transmembrane</keyword>
<evidence type="ECO:0000313" key="3">
    <source>
        <dbReference type="Proteomes" id="UP001295423"/>
    </source>
</evidence>
<organism evidence="2 3">
    <name type="scientific">Cylindrotheca closterium</name>
    <dbReference type="NCBI Taxonomy" id="2856"/>
    <lineage>
        <taxon>Eukaryota</taxon>
        <taxon>Sar</taxon>
        <taxon>Stramenopiles</taxon>
        <taxon>Ochrophyta</taxon>
        <taxon>Bacillariophyta</taxon>
        <taxon>Bacillariophyceae</taxon>
        <taxon>Bacillariophycidae</taxon>
        <taxon>Bacillariales</taxon>
        <taxon>Bacillariaceae</taxon>
        <taxon>Cylindrotheca</taxon>
    </lineage>
</organism>
<dbReference type="AlphaFoldDB" id="A0AAD2G9Y2"/>
<protein>
    <submittedName>
        <fullName evidence="2">Uncharacterized protein</fullName>
    </submittedName>
</protein>
<evidence type="ECO:0000256" key="1">
    <source>
        <dbReference type="SAM" id="Phobius"/>
    </source>
</evidence>